<comment type="caution">
    <text evidence="2">The sequence shown here is derived from an EMBL/GenBank/DDBJ whole genome shotgun (WGS) entry which is preliminary data.</text>
</comment>
<protein>
    <submittedName>
        <fullName evidence="2">Uncharacterized protein</fullName>
    </submittedName>
</protein>
<organism evidence="2 3">
    <name type="scientific">Candidatus Colwellbacteria bacterium CG10_big_fil_rev_8_21_14_0_10_42_22</name>
    <dbReference type="NCBI Taxonomy" id="1974540"/>
    <lineage>
        <taxon>Bacteria</taxon>
        <taxon>Candidatus Colwelliibacteriota</taxon>
    </lineage>
</organism>
<reference evidence="3" key="1">
    <citation type="submission" date="2017-09" db="EMBL/GenBank/DDBJ databases">
        <title>Depth-based differentiation of microbial function through sediment-hosted aquifers and enrichment of novel symbionts in the deep terrestrial subsurface.</title>
        <authorList>
            <person name="Probst A.J."/>
            <person name="Ladd B."/>
            <person name="Jarett J.K."/>
            <person name="Geller-Mcgrath D.E."/>
            <person name="Sieber C.M.K."/>
            <person name="Emerson J.B."/>
            <person name="Anantharaman K."/>
            <person name="Thomas B.C."/>
            <person name="Malmstrom R."/>
            <person name="Stieglmeier M."/>
            <person name="Klingl A."/>
            <person name="Woyke T."/>
            <person name="Ryan C.M."/>
            <person name="Banfield J.F."/>
        </authorList>
    </citation>
    <scope>NUCLEOTIDE SEQUENCE [LARGE SCALE GENOMIC DNA]</scope>
</reference>
<keyword evidence="1" id="KW-0812">Transmembrane</keyword>
<accession>A0A2H0VGD3</accession>
<sequence length="145" mass="16076">MITHPLRATILWTLGIITLVVMIVATPFIGAWINGIRMEGVLRREVSQLKLPSSIELVDSKYDANYGFMYPQLYVGYLAYGYGVDERFVLDIGIAALEANGFSLDEQSNYEANASLSKGDIKVDIGAHRDLVDATAPIALNIYFR</sequence>
<dbReference type="EMBL" id="PFAH01000002">
    <property type="protein sequence ID" value="PIR98162.1"/>
    <property type="molecule type" value="Genomic_DNA"/>
</dbReference>
<dbReference type="AlphaFoldDB" id="A0A2H0VGD3"/>
<feature type="transmembrane region" description="Helical" evidence="1">
    <location>
        <begin position="12"/>
        <end position="34"/>
    </location>
</feature>
<dbReference type="Proteomes" id="UP000231466">
    <property type="component" value="Unassembled WGS sequence"/>
</dbReference>
<evidence type="ECO:0000313" key="2">
    <source>
        <dbReference type="EMBL" id="PIR98162.1"/>
    </source>
</evidence>
<gene>
    <name evidence="2" type="ORF">COT89_00405</name>
</gene>
<proteinExistence type="predicted"/>
<keyword evidence="1" id="KW-0472">Membrane</keyword>
<name>A0A2H0VGD3_9BACT</name>
<evidence type="ECO:0000256" key="1">
    <source>
        <dbReference type="SAM" id="Phobius"/>
    </source>
</evidence>
<evidence type="ECO:0000313" key="3">
    <source>
        <dbReference type="Proteomes" id="UP000231466"/>
    </source>
</evidence>
<keyword evidence="1" id="KW-1133">Transmembrane helix</keyword>